<dbReference type="EMBL" id="JAUSUE010000012">
    <property type="protein sequence ID" value="MDQ0204050.1"/>
    <property type="molecule type" value="Genomic_DNA"/>
</dbReference>
<evidence type="ECO:0000313" key="2">
    <source>
        <dbReference type="Proteomes" id="UP001239167"/>
    </source>
</evidence>
<protein>
    <submittedName>
        <fullName evidence="1">Uncharacterized protein</fullName>
    </submittedName>
</protein>
<sequence length="30" mass="3416">MDTAQVADVSMEAVEENIHSVYESAETRFR</sequence>
<proteinExistence type="predicted"/>
<gene>
    <name evidence="1" type="ORF">J2S01_001772</name>
</gene>
<dbReference type="Proteomes" id="UP001239167">
    <property type="component" value="Unassembled WGS sequence"/>
</dbReference>
<comment type="caution">
    <text evidence="1">The sequence shown here is derived from an EMBL/GenBank/DDBJ whole genome shotgun (WGS) entry which is preliminary data.</text>
</comment>
<evidence type="ECO:0000313" key="1">
    <source>
        <dbReference type="EMBL" id="MDQ0204050.1"/>
    </source>
</evidence>
<keyword evidence="2" id="KW-1185">Reference proteome</keyword>
<accession>A0ABT9Y891</accession>
<reference evidence="1 2" key="1">
    <citation type="submission" date="2023-07" db="EMBL/GenBank/DDBJ databases">
        <title>Genomic Encyclopedia of Type Strains, Phase IV (KMG-IV): sequencing the most valuable type-strain genomes for metagenomic binning, comparative biology and taxonomic classification.</title>
        <authorList>
            <person name="Goeker M."/>
        </authorList>
    </citation>
    <scope>NUCLEOTIDE SEQUENCE [LARGE SCALE GENOMIC DNA]</scope>
    <source>
        <strain evidence="1 2">DSM 16980</strain>
    </source>
</reference>
<organism evidence="1 2">
    <name type="scientific">Pectinatus haikarae</name>
    <dbReference type="NCBI Taxonomy" id="349096"/>
    <lineage>
        <taxon>Bacteria</taxon>
        <taxon>Bacillati</taxon>
        <taxon>Bacillota</taxon>
        <taxon>Negativicutes</taxon>
        <taxon>Selenomonadales</taxon>
        <taxon>Selenomonadaceae</taxon>
        <taxon>Pectinatus</taxon>
    </lineage>
</organism>
<name>A0ABT9Y891_9FIRM</name>